<dbReference type="InterPro" id="IPR013589">
    <property type="entry name" value="Bac_transglu_N"/>
</dbReference>
<reference evidence="2 3" key="1">
    <citation type="journal article" date="2013" name="PLoS ONE">
        <title>Poles Apart: Arctic and Antarctic Octadecabacter strains Share High Genome Plasticity and a New Type of Xanthorhodopsin.</title>
        <authorList>
            <person name="Vollmers J."/>
            <person name="Voget S."/>
            <person name="Dietrich S."/>
            <person name="Gollnow K."/>
            <person name="Smits M."/>
            <person name="Meyer K."/>
            <person name="Brinkhoff T."/>
            <person name="Simon M."/>
            <person name="Daniel R."/>
        </authorList>
    </citation>
    <scope>NUCLEOTIDE SEQUENCE [LARGE SCALE GENOMIC DNA]</scope>
    <source>
        <strain evidence="2 3">307</strain>
    </source>
</reference>
<dbReference type="AlphaFoldDB" id="M9RCY9"/>
<dbReference type="Gene3D" id="3.10.620.30">
    <property type="match status" value="1"/>
</dbReference>
<dbReference type="SUPFAM" id="SSF54001">
    <property type="entry name" value="Cysteine proteinases"/>
    <property type="match status" value="1"/>
</dbReference>
<sequence length="265" mass="28291">MKLHISHKTDYAYSIPVGYALQKVRLRPLTNPLQTVLDWKITVNGGKIETGYSDHYGNHVDLCSIQQGGQSLQIVARGTVETVPTSGVLGMVYGRAPLWHFLQATDKTMAGDRVKALAKLIGQEGSVLDGLHAMSAAVLGAAPYTIGATNAQTSAEDALRIGAGVCQDHAQIFISAARVAGVPARYVSGYLMMNKTVDQDASHAWAEAHIDGLGWVGFDVSNGYSPDERYVRIAAGRDASDASPIKGLRMGNADESLIVSLQVQQ</sequence>
<gene>
    <name evidence="2" type="ORF">OAN307_c27040</name>
</gene>
<dbReference type="OrthoDB" id="9804023at2"/>
<dbReference type="Pfam" id="PF01841">
    <property type="entry name" value="Transglut_core"/>
    <property type="match status" value="1"/>
</dbReference>
<dbReference type="KEGG" id="oat:OAN307_c27040"/>
<organism evidence="2 3">
    <name type="scientific">Octadecabacter antarcticus 307</name>
    <dbReference type="NCBI Taxonomy" id="391626"/>
    <lineage>
        <taxon>Bacteria</taxon>
        <taxon>Pseudomonadati</taxon>
        <taxon>Pseudomonadota</taxon>
        <taxon>Alphaproteobacteria</taxon>
        <taxon>Rhodobacterales</taxon>
        <taxon>Roseobacteraceae</taxon>
        <taxon>Octadecabacter</taxon>
    </lineage>
</organism>
<dbReference type="PANTHER" id="PTHR33490">
    <property type="entry name" value="BLR5614 PROTEIN-RELATED"/>
    <property type="match status" value="1"/>
</dbReference>
<protein>
    <submittedName>
        <fullName evidence="2">Putative transglutaminase</fullName>
    </submittedName>
</protein>
<dbReference type="SMART" id="SM00460">
    <property type="entry name" value="TGc"/>
    <property type="match status" value="1"/>
</dbReference>
<dbReference type="Pfam" id="PF08379">
    <property type="entry name" value="Bact_transglu_N"/>
    <property type="match status" value="1"/>
</dbReference>
<name>M9RCY9_9RHOB</name>
<dbReference type="PANTHER" id="PTHR33490:SF6">
    <property type="entry name" value="SLL1049 PROTEIN"/>
    <property type="match status" value="1"/>
</dbReference>
<dbReference type="InterPro" id="IPR002931">
    <property type="entry name" value="Transglutaminase-like"/>
</dbReference>
<dbReference type="RefSeq" id="WP_015500278.1">
    <property type="nucleotide sequence ID" value="NC_020911.1"/>
</dbReference>
<dbReference type="STRING" id="391626.OAN307_c27040"/>
<keyword evidence="3" id="KW-1185">Reference proteome</keyword>
<dbReference type="HOGENOM" id="CLU_008973_1_2_5"/>
<feature type="domain" description="Transglutaminase-like" evidence="1">
    <location>
        <begin position="158"/>
        <end position="222"/>
    </location>
</feature>
<proteinExistence type="predicted"/>
<accession>M9RCY9</accession>
<dbReference type="eggNOG" id="COG1305">
    <property type="taxonomic scope" value="Bacteria"/>
</dbReference>
<evidence type="ECO:0000259" key="1">
    <source>
        <dbReference type="SMART" id="SM00460"/>
    </source>
</evidence>
<dbReference type="EMBL" id="CP003740">
    <property type="protein sequence ID" value="AGI68281.1"/>
    <property type="molecule type" value="Genomic_DNA"/>
</dbReference>
<dbReference type="InterPro" id="IPR038765">
    <property type="entry name" value="Papain-like_cys_pep_sf"/>
</dbReference>
<evidence type="ECO:0000313" key="3">
    <source>
        <dbReference type="Proteomes" id="UP000005307"/>
    </source>
</evidence>
<dbReference type="Proteomes" id="UP000005307">
    <property type="component" value="Chromosome"/>
</dbReference>
<evidence type="ECO:0000313" key="2">
    <source>
        <dbReference type="EMBL" id="AGI68281.1"/>
    </source>
</evidence>